<dbReference type="CDD" id="cd00739">
    <property type="entry name" value="DHPS"/>
    <property type="match status" value="1"/>
</dbReference>
<evidence type="ECO:0000256" key="1">
    <source>
        <dbReference type="ARBA" id="ARBA00000012"/>
    </source>
</evidence>
<dbReference type="GO" id="GO:0046654">
    <property type="term" value="P:tetrahydrofolate biosynthetic process"/>
    <property type="evidence" value="ECO:0007669"/>
    <property type="project" value="TreeGrafter"/>
</dbReference>
<dbReference type="GO" id="GO:0005829">
    <property type="term" value="C:cytosol"/>
    <property type="evidence" value="ECO:0007669"/>
    <property type="project" value="TreeGrafter"/>
</dbReference>
<dbReference type="GO" id="GO:0046656">
    <property type="term" value="P:folic acid biosynthetic process"/>
    <property type="evidence" value="ECO:0007669"/>
    <property type="project" value="UniProtKB-KW"/>
</dbReference>
<dbReference type="InterPro" id="IPR006390">
    <property type="entry name" value="DHP_synth_dom"/>
</dbReference>
<dbReference type="GO" id="GO:0004156">
    <property type="term" value="F:dihydropteroate synthase activity"/>
    <property type="evidence" value="ECO:0007669"/>
    <property type="project" value="UniProtKB-EC"/>
</dbReference>
<proteinExistence type="predicted"/>
<organism evidence="10 11">
    <name type="scientific">Gluconacetobacter sacchari</name>
    <dbReference type="NCBI Taxonomy" id="92759"/>
    <lineage>
        <taxon>Bacteria</taxon>
        <taxon>Pseudomonadati</taxon>
        <taxon>Pseudomonadota</taxon>
        <taxon>Alphaproteobacteria</taxon>
        <taxon>Acetobacterales</taxon>
        <taxon>Acetobacteraceae</taxon>
        <taxon>Gluconacetobacter</taxon>
    </lineage>
</organism>
<dbReference type="SUPFAM" id="SSF51717">
    <property type="entry name" value="Dihydropteroate synthetase-like"/>
    <property type="match status" value="1"/>
</dbReference>
<comment type="catalytic activity">
    <reaction evidence="1">
        <text>(7,8-dihydropterin-6-yl)methyl diphosphate + 4-aminobenzoate = 7,8-dihydropteroate + diphosphate</text>
        <dbReference type="Rhea" id="RHEA:19949"/>
        <dbReference type="ChEBI" id="CHEBI:17836"/>
        <dbReference type="ChEBI" id="CHEBI:17839"/>
        <dbReference type="ChEBI" id="CHEBI:33019"/>
        <dbReference type="ChEBI" id="CHEBI:72950"/>
        <dbReference type="EC" id="2.5.1.15"/>
    </reaction>
</comment>
<dbReference type="EMBL" id="JABEQJ010000015">
    <property type="protein sequence ID" value="MBB2160969.1"/>
    <property type="molecule type" value="Genomic_DNA"/>
</dbReference>
<evidence type="ECO:0000256" key="7">
    <source>
        <dbReference type="ARBA" id="ARBA00022842"/>
    </source>
</evidence>
<dbReference type="InterPro" id="IPR000489">
    <property type="entry name" value="Pterin-binding_dom"/>
</dbReference>
<dbReference type="EC" id="2.5.1.15" evidence="4"/>
<keyword evidence="7" id="KW-0460">Magnesium</keyword>
<reference evidence="10 11" key="1">
    <citation type="submission" date="2020-04" db="EMBL/GenBank/DDBJ databases">
        <title>Description of novel Gluconacetobacter.</title>
        <authorList>
            <person name="Sombolestani A."/>
        </authorList>
    </citation>
    <scope>NUCLEOTIDE SEQUENCE [LARGE SCALE GENOMIC DNA]</scope>
    <source>
        <strain evidence="10 11">LMG 19747</strain>
    </source>
</reference>
<feature type="domain" description="Pterin-binding" evidence="9">
    <location>
        <begin position="80"/>
        <end position="334"/>
    </location>
</feature>
<evidence type="ECO:0000256" key="5">
    <source>
        <dbReference type="ARBA" id="ARBA00022679"/>
    </source>
</evidence>
<evidence type="ECO:0000256" key="8">
    <source>
        <dbReference type="ARBA" id="ARBA00022909"/>
    </source>
</evidence>
<gene>
    <name evidence="10" type="primary">folP</name>
    <name evidence="10" type="ORF">HLH48_12430</name>
</gene>
<evidence type="ECO:0000313" key="11">
    <source>
        <dbReference type="Proteomes" id="UP000589085"/>
    </source>
</evidence>
<evidence type="ECO:0000256" key="6">
    <source>
        <dbReference type="ARBA" id="ARBA00022723"/>
    </source>
</evidence>
<dbReference type="PROSITE" id="PS50972">
    <property type="entry name" value="PTERIN_BINDING"/>
    <property type="match status" value="1"/>
</dbReference>
<dbReference type="GO" id="GO:0046872">
    <property type="term" value="F:metal ion binding"/>
    <property type="evidence" value="ECO:0007669"/>
    <property type="project" value="UniProtKB-KW"/>
</dbReference>
<dbReference type="Pfam" id="PF00809">
    <property type="entry name" value="Pterin_bind"/>
    <property type="match status" value="1"/>
</dbReference>
<dbReference type="InterPro" id="IPR045031">
    <property type="entry name" value="DHP_synth-like"/>
</dbReference>
<evidence type="ECO:0000313" key="10">
    <source>
        <dbReference type="EMBL" id="MBB2160969.1"/>
    </source>
</evidence>
<protein>
    <recommendedName>
        <fullName evidence="4">dihydropteroate synthase</fullName>
        <ecNumber evidence="4">2.5.1.15</ecNumber>
    </recommendedName>
</protein>
<name>A0A7W4IDW6_9PROT</name>
<evidence type="ECO:0000256" key="3">
    <source>
        <dbReference type="ARBA" id="ARBA00004763"/>
    </source>
</evidence>
<dbReference type="NCBIfam" id="TIGR01496">
    <property type="entry name" value="DHPS"/>
    <property type="match status" value="1"/>
</dbReference>
<dbReference type="PROSITE" id="PS00793">
    <property type="entry name" value="DHPS_2"/>
    <property type="match status" value="1"/>
</dbReference>
<dbReference type="PROSITE" id="PS00792">
    <property type="entry name" value="DHPS_1"/>
    <property type="match status" value="1"/>
</dbReference>
<comment type="pathway">
    <text evidence="3">Cofactor biosynthesis; tetrahydrofolate biosynthesis; 7,8-dihydrofolate from 2-amino-4-hydroxy-6-hydroxymethyl-7,8-dihydropteridine diphosphate and 4-aminobenzoate: step 1/2.</text>
</comment>
<dbReference type="Gene3D" id="3.20.20.20">
    <property type="entry name" value="Dihydropteroate synthase-like"/>
    <property type="match status" value="1"/>
</dbReference>
<sequence length="357" mass="37374">MDAVRLLEPAGLVFGLDAYRAVDAGLAHWLAGGPAAFTLARLIERGDARLVHAADVPGDWLEVLARVAAPLPLADLPAGPQIMGILNVTPDSFSDGGRHFGAEAAIRAGIAMITAGAGVLDIGGESTRPGSAAITPEAEWARIAPVLAELRVQSDVALSVDTRNARTMAAAIGQGAALINDISALLHDPYALAVVADAGCPVVLMHMRGTPQTMQQFAAYDDVAVDVTRELAARIGEAVANGIARERIIVDPGIGFAKNAAQNIEMMRRLPILANLGCRVLLGTSRKRVLGEIAGVPVASDRDPATLVSSLPGLELGNTILRVHNVPAMVQALRVWQGLWTCDKPVGHEARRAENRG</sequence>
<evidence type="ECO:0000256" key="4">
    <source>
        <dbReference type="ARBA" id="ARBA00012458"/>
    </source>
</evidence>
<evidence type="ECO:0000256" key="2">
    <source>
        <dbReference type="ARBA" id="ARBA00001946"/>
    </source>
</evidence>
<dbReference type="AlphaFoldDB" id="A0A7W4IDW6"/>
<dbReference type="RefSeq" id="WP_182997888.1">
    <property type="nucleotide sequence ID" value="NZ_JABEQJ010000015.1"/>
</dbReference>
<comment type="cofactor">
    <cofactor evidence="2">
        <name>Mg(2+)</name>
        <dbReference type="ChEBI" id="CHEBI:18420"/>
    </cofactor>
</comment>
<dbReference type="InterPro" id="IPR011005">
    <property type="entry name" value="Dihydropteroate_synth-like_sf"/>
</dbReference>
<keyword evidence="5 10" id="KW-0808">Transferase</keyword>
<dbReference type="Proteomes" id="UP000589085">
    <property type="component" value="Unassembled WGS sequence"/>
</dbReference>
<dbReference type="PANTHER" id="PTHR20941">
    <property type="entry name" value="FOLATE SYNTHESIS PROTEINS"/>
    <property type="match status" value="1"/>
</dbReference>
<keyword evidence="6" id="KW-0479">Metal-binding</keyword>
<comment type="caution">
    <text evidence="10">The sequence shown here is derived from an EMBL/GenBank/DDBJ whole genome shotgun (WGS) entry which is preliminary data.</text>
</comment>
<accession>A0A7W4IDW6</accession>
<keyword evidence="8" id="KW-0289">Folate biosynthesis</keyword>
<evidence type="ECO:0000259" key="9">
    <source>
        <dbReference type="PROSITE" id="PS50972"/>
    </source>
</evidence>
<dbReference type="PANTHER" id="PTHR20941:SF1">
    <property type="entry name" value="FOLIC ACID SYNTHESIS PROTEIN FOL1"/>
    <property type="match status" value="1"/>
</dbReference>